<sequence>MTTNTIRILLADDDPLVRYQLADLLNQQKGIHVLCTVADGRAAVTAFQRTEVDLVVLDVDMPALTGIQAAQIIHKLDPKMPIVILTAFEYANSLQEALKLGVKGFLTKDLLVPELVQYLRKAYEGKMVLAERPAEIVVQSYVSQPILTPELEEFLRAIKNLNDRDYLIASYLALGLTNKVIARKTDYSESSIRTYVSQILAVTDCVSRGQFASKAARSGAFV</sequence>
<dbReference type="Proteomes" id="UP001215216">
    <property type="component" value="Chromosome"/>
</dbReference>
<evidence type="ECO:0000313" key="7">
    <source>
        <dbReference type="Proteomes" id="UP001215216"/>
    </source>
</evidence>
<dbReference type="InterPro" id="IPR000792">
    <property type="entry name" value="Tscrpt_reg_LuxR_C"/>
</dbReference>
<evidence type="ECO:0000256" key="2">
    <source>
        <dbReference type="ARBA" id="ARBA00023125"/>
    </source>
</evidence>
<feature type="modified residue" description="4-aspartylphosphate" evidence="4">
    <location>
        <position position="58"/>
    </location>
</feature>
<keyword evidence="3" id="KW-0804">Transcription</keyword>
<dbReference type="InterPro" id="IPR011006">
    <property type="entry name" value="CheY-like_superfamily"/>
</dbReference>
<dbReference type="CDD" id="cd17536">
    <property type="entry name" value="REC_YesN-like"/>
    <property type="match status" value="1"/>
</dbReference>
<dbReference type="InterPro" id="IPR036388">
    <property type="entry name" value="WH-like_DNA-bd_sf"/>
</dbReference>
<gene>
    <name evidence="6" type="ORF">P7079_07085</name>
</gene>
<dbReference type="SUPFAM" id="SSF52172">
    <property type="entry name" value="CheY-like"/>
    <property type="match status" value="1"/>
</dbReference>
<accession>A0ABY8FXA6</accession>
<keyword evidence="4" id="KW-0597">Phosphoprotein</keyword>
<evidence type="ECO:0000313" key="6">
    <source>
        <dbReference type="EMBL" id="WFM83152.1"/>
    </source>
</evidence>
<evidence type="ECO:0000256" key="4">
    <source>
        <dbReference type="PROSITE-ProRule" id="PRU00169"/>
    </source>
</evidence>
<dbReference type="InterPro" id="IPR001789">
    <property type="entry name" value="Sig_transdc_resp-reg_receiver"/>
</dbReference>
<evidence type="ECO:0000256" key="1">
    <source>
        <dbReference type="ARBA" id="ARBA00023015"/>
    </source>
</evidence>
<proteinExistence type="predicted"/>
<dbReference type="PANTHER" id="PTHR43214:SF41">
    <property type="entry name" value="NITRATE_NITRITE RESPONSE REGULATOR PROTEIN NARP"/>
    <property type="match status" value="1"/>
</dbReference>
<dbReference type="Gene3D" id="3.40.50.2300">
    <property type="match status" value="1"/>
</dbReference>
<keyword evidence="1" id="KW-0805">Transcription regulation</keyword>
<dbReference type="RefSeq" id="WP_278012577.1">
    <property type="nucleotide sequence ID" value="NZ_CP121208.1"/>
</dbReference>
<dbReference type="Gene3D" id="1.10.10.10">
    <property type="entry name" value="Winged helix-like DNA-binding domain superfamily/Winged helix DNA-binding domain"/>
    <property type="match status" value="1"/>
</dbReference>
<reference evidence="6 7" key="1">
    <citation type="submission" date="2023-03" db="EMBL/GenBank/DDBJ databases">
        <title>Complete genome of Arcanobacterium canis strain DSM 25104 isolated in 2010 from a canine otitis externa in Germany.</title>
        <authorList>
            <person name="Borowiak M."/>
            <person name="Kreitlow A."/>
            <person name="Malorny B."/>
            <person name="Laemmler C."/>
            <person name="Prenger-Berninghoff E."/>
            <person name="Ploetz M."/>
            <person name="Abdulmawjood A."/>
        </authorList>
    </citation>
    <scope>NUCLEOTIDE SEQUENCE [LARGE SCALE GENOMIC DNA]</scope>
    <source>
        <strain evidence="6 7">DSM 25104</strain>
    </source>
</reference>
<keyword evidence="2" id="KW-0238">DNA-binding</keyword>
<feature type="domain" description="Response regulatory" evidence="5">
    <location>
        <begin position="7"/>
        <end position="123"/>
    </location>
</feature>
<organism evidence="6 7">
    <name type="scientific">Arcanobacterium canis</name>
    <dbReference type="NCBI Taxonomy" id="999183"/>
    <lineage>
        <taxon>Bacteria</taxon>
        <taxon>Bacillati</taxon>
        <taxon>Actinomycetota</taxon>
        <taxon>Actinomycetes</taxon>
        <taxon>Actinomycetales</taxon>
        <taxon>Actinomycetaceae</taxon>
        <taxon>Arcanobacterium</taxon>
    </lineage>
</organism>
<name>A0ABY8FXA6_9ACTO</name>
<dbReference type="EMBL" id="CP121208">
    <property type="protein sequence ID" value="WFM83152.1"/>
    <property type="molecule type" value="Genomic_DNA"/>
</dbReference>
<dbReference type="SMART" id="SM00421">
    <property type="entry name" value="HTH_LUXR"/>
    <property type="match status" value="1"/>
</dbReference>
<dbReference type="InterPro" id="IPR039420">
    <property type="entry name" value="WalR-like"/>
</dbReference>
<evidence type="ECO:0000259" key="5">
    <source>
        <dbReference type="PROSITE" id="PS50110"/>
    </source>
</evidence>
<dbReference type="PROSITE" id="PS50110">
    <property type="entry name" value="RESPONSE_REGULATORY"/>
    <property type="match status" value="1"/>
</dbReference>
<dbReference type="SUPFAM" id="SSF46894">
    <property type="entry name" value="C-terminal effector domain of the bipartite response regulators"/>
    <property type="match status" value="1"/>
</dbReference>
<dbReference type="InterPro" id="IPR016032">
    <property type="entry name" value="Sig_transdc_resp-reg_C-effctor"/>
</dbReference>
<dbReference type="PANTHER" id="PTHR43214">
    <property type="entry name" value="TWO-COMPONENT RESPONSE REGULATOR"/>
    <property type="match status" value="1"/>
</dbReference>
<dbReference type="Pfam" id="PF00072">
    <property type="entry name" value="Response_reg"/>
    <property type="match status" value="1"/>
</dbReference>
<protein>
    <submittedName>
        <fullName evidence="6">Response regulator transcription factor</fullName>
    </submittedName>
</protein>
<keyword evidence="7" id="KW-1185">Reference proteome</keyword>
<dbReference type="SMART" id="SM00448">
    <property type="entry name" value="REC"/>
    <property type="match status" value="1"/>
</dbReference>
<evidence type="ECO:0000256" key="3">
    <source>
        <dbReference type="ARBA" id="ARBA00023163"/>
    </source>
</evidence>